<keyword evidence="1" id="KW-0732">Signal</keyword>
<feature type="chain" id="PRO_5046838364" description="Ricin B lectin domain-containing protein" evidence="1">
    <location>
        <begin position="30"/>
        <end position="71"/>
    </location>
</feature>
<dbReference type="SUPFAM" id="SSF50370">
    <property type="entry name" value="Ricin B-like lectins"/>
    <property type="match status" value="1"/>
</dbReference>
<dbReference type="RefSeq" id="WP_231329796.1">
    <property type="nucleotide sequence ID" value="NZ_CP059572.1"/>
</dbReference>
<evidence type="ECO:0000313" key="2">
    <source>
        <dbReference type="EMBL" id="QXJ24100.1"/>
    </source>
</evidence>
<accession>A0ABX8QZ27</accession>
<evidence type="ECO:0008006" key="4">
    <source>
        <dbReference type="Google" id="ProtNLM"/>
    </source>
</evidence>
<protein>
    <recommendedName>
        <fullName evidence="4">Ricin B lectin domain-containing protein</fullName>
    </recommendedName>
</protein>
<dbReference type="InterPro" id="IPR035992">
    <property type="entry name" value="Ricin_B-like_lectins"/>
</dbReference>
<dbReference type="Gene3D" id="2.80.10.50">
    <property type="match status" value="1"/>
</dbReference>
<sequence>MSRFTRLSATGTILATLLVQLAASPAAEAVSVDAPTAFRNVGTGLCLAGNDRGDVYAVGCTGSSYQQWAQQ</sequence>
<name>A0ABX8QZ27_9ACTN</name>
<dbReference type="Proteomes" id="UP001049518">
    <property type="component" value="Chromosome"/>
</dbReference>
<feature type="signal peptide" evidence="1">
    <location>
        <begin position="1"/>
        <end position="29"/>
    </location>
</feature>
<reference evidence="2" key="1">
    <citation type="submission" date="2020-07" db="EMBL/GenBank/DDBJ databases">
        <authorList>
            <person name="Tarantini F.S."/>
            <person name="Hong K.W."/>
            <person name="Chan K.G."/>
        </authorList>
    </citation>
    <scope>NUCLEOTIDE SEQUENCE</scope>
    <source>
        <strain evidence="2">32-07</strain>
    </source>
</reference>
<organism evidence="2 3">
    <name type="scientific">Actinomadura graeca</name>
    <dbReference type="NCBI Taxonomy" id="2750812"/>
    <lineage>
        <taxon>Bacteria</taxon>
        <taxon>Bacillati</taxon>
        <taxon>Actinomycetota</taxon>
        <taxon>Actinomycetes</taxon>
        <taxon>Streptosporangiales</taxon>
        <taxon>Thermomonosporaceae</taxon>
        <taxon>Actinomadura</taxon>
    </lineage>
</organism>
<keyword evidence="3" id="KW-1185">Reference proteome</keyword>
<evidence type="ECO:0000256" key="1">
    <source>
        <dbReference type="SAM" id="SignalP"/>
    </source>
</evidence>
<dbReference type="EMBL" id="CP059572">
    <property type="protein sequence ID" value="QXJ24100.1"/>
    <property type="molecule type" value="Genomic_DNA"/>
</dbReference>
<evidence type="ECO:0000313" key="3">
    <source>
        <dbReference type="Proteomes" id="UP001049518"/>
    </source>
</evidence>
<proteinExistence type="predicted"/>
<gene>
    <name evidence="2" type="ORF">AGRA3207_005354</name>
</gene>